<gene>
    <name evidence="2" type="ORF">B0T16DRAFT_462567</name>
</gene>
<protein>
    <recommendedName>
        <fullName evidence="1">DUF6546 domain-containing protein</fullName>
    </recommendedName>
</protein>
<comment type="caution">
    <text evidence="2">The sequence shown here is derived from an EMBL/GenBank/DDBJ whole genome shotgun (WGS) entry which is preliminary data.</text>
</comment>
<evidence type="ECO:0000259" key="1">
    <source>
        <dbReference type="Pfam" id="PF20183"/>
    </source>
</evidence>
<accession>A0AA40CIL1</accession>
<feature type="domain" description="DUF6546" evidence="1">
    <location>
        <begin position="81"/>
        <end position="267"/>
    </location>
</feature>
<organism evidence="2 3">
    <name type="scientific">Cercophora newfieldiana</name>
    <dbReference type="NCBI Taxonomy" id="92897"/>
    <lineage>
        <taxon>Eukaryota</taxon>
        <taxon>Fungi</taxon>
        <taxon>Dikarya</taxon>
        <taxon>Ascomycota</taxon>
        <taxon>Pezizomycotina</taxon>
        <taxon>Sordariomycetes</taxon>
        <taxon>Sordariomycetidae</taxon>
        <taxon>Sordariales</taxon>
        <taxon>Lasiosphaeriaceae</taxon>
        <taxon>Cercophora</taxon>
    </lineage>
</organism>
<evidence type="ECO:0000313" key="2">
    <source>
        <dbReference type="EMBL" id="KAK0638828.1"/>
    </source>
</evidence>
<dbReference type="Pfam" id="PF20183">
    <property type="entry name" value="DUF6546"/>
    <property type="match status" value="1"/>
</dbReference>
<reference evidence="2" key="1">
    <citation type="submission" date="2023-06" db="EMBL/GenBank/DDBJ databases">
        <title>Genome-scale phylogeny and comparative genomics of the fungal order Sordariales.</title>
        <authorList>
            <consortium name="Lawrence Berkeley National Laboratory"/>
            <person name="Hensen N."/>
            <person name="Bonometti L."/>
            <person name="Westerberg I."/>
            <person name="Brannstrom I.O."/>
            <person name="Guillou S."/>
            <person name="Cros-Aarteil S."/>
            <person name="Calhoun S."/>
            <person name="Haridas S."/>
            <person name="Kuo A."/>
            <person name="Mondo S."/>
            <person name="Pangilinan J."/>
            <person name="Riley R."/>
            <person name="Labutti K."/>
            <person name="Andreopoulos B."/>
            <person name="Lipzen A."/>
            <person name="Chen C."/>
            <person name="Yanf M."/>
            <person name="Daum C."/>
            <person name="Ng V."/>
            <person name="Clum A."/>
            <person name="Steindorff A."/>
            <person name="Ohm R."/>
            <person name="Martin F."/>
            <person name="Silar P."/>
            <person name="Natvig D."/>
            <person name="Lalanne C."/>
            <person name="Gautier V."/>
            <person name="Ament-Velasquez S.L."/>
            <person name="Kruys A."/>
            <person name="Hutchinson M.I."/>
            <person name="Powell A.J."/>
            <person name="Barry K."/>
            <person name="Miller A.N."/>
            <person name="Grigoriev I.V."/>
            <person name="Debuchy R."/>
            <person name="Gladieux P."/>
            <person name="Thoren M.H."/>
            <person name="Johannesson H."/>
        </authorList>
    </citation>
    <scope>NUCLEOTIDE SEQUENCE</scope>
    <source>
        <strain evidence="2">SMH2532-1</strain>
    </source>
</reference>
<dbReference type="InterPro" id="IPR046676">
    <property type="entry name" value="DUF6546"/>
</dbReference>
<sequence length="276" mass="31791">MEPWTLMPAVTSLILRRQTRRQWSYRELEGLLKLFPRLAELVYEPWRDPIFVLDESVDPLTESELQLLADIRTISKVICFKDYPASRREDSRRDRRTIRTTSRSVTAYLSLNLEHMAISSIADASIFFEECKPEWTWERLISLTLTSALLSPDENASEVNDMLRLAGIMATRMPKLETMELWNAEEGLACVFQYRAARAWDCPAKITWRSTWSLQLRDDVIEAWKPVAARKDACRAGLEVRVEEIDGTGIRSHGEAIPHLRLETEVARPVCPEANA</sequence>
<dbReference type="EMBL" id="JAULSV010000007">
    <property type="protein sequence ID" value="KAK0638828.1"/>
    <property type="molecule type" value="Genomic_DNA"/>
</dbReference>
<evidence type="ECO:0000313" key="3">
    <source>
        <dbReference type="Proteomes" id="UP001174936"/>
    </source>
</evidence>
<dbReference type="AlphaFoldDB" id="A0AA40CIL1"/>
<proteinExistence type="predicted"/>
<dbReference type="Proteomes" id="UP001174936">
    <property type="component" value="Unassembled WGS sequence"/>
</dbReference>
<name>A0AA40CIL1_9PEZI</name>
<keyword evidence="3" id="KW-1185">Reference proteome</keyword>